<feature type="region of interest" description="Disordered" evidence="1">
    <location>
        <begin position="298"/>
        <end position="331"/>
    </location>
</feature>
<feature type="region of interest" description="Disordered" evidence="1">
    <location>
        <begin position="1"/>
        <end position="90"/>
    </location>
</feature>
<sequence>MQQPQQTKQHQQPQPQREGIVINSVHNHAASANIVVKNNSNKTNNNNTVRCRSSGGSRTSSESSNSDINNGGSPVGSPSEGAMSSPAPSDVTLLRATPATIATMDSKTHYSGMTATVGVISPIDGSISMSSASSSWHPHVYAKPPKNPTPHFISDIMGWGSCNSHSNNNNINANNKKPSPPILVAPTPIRATPPPLIPPRASPGSVLHPPPPPTPSLTTEDEDDELSNEPLNLTTKSRDASPTSSIGSMIGVPATVRTLTPPMPPQLIGKGTPNHLHHRPPPFREPPINGIDCSRAVVTMNGRPPSDVTSSSPAATTAVGCKSSHTINRSK</sequence>
<dbReference type="OrthoDB" id="8197616at2759"/>
<feature type="region of interest" description="Disordered" evidence="1">
    <location>
        <begin position="169"/>
        <end position="248"/>
    </location>
</feature>
<dbReference type="EMBL" id="BLKM01001721">
    <property type="protein sequence ID" value="GFG40308.1"/>
    <property type="molecule type" value="Genomic_DNA"/>
</dbReference>
<comment type="caution">
    <text evidence="2">The sequence shown here is derived from an EMBL/GenBank/DDBJ whole genome shotgun (WGS) entry which is preliminary data.</text>
</comment>
<reference evidence="4" key="2">
    <citation type="submission" date="2020-01" db="EMBL/GenBank/DDBJ databases">
        <title>Draft genome sequence of the Termite Coptotermes fromosanus.</title>
        <authorList>
            <person name="Itakura S."/>
            <person name="Yosikawa Y."/>
            <person name="Umezawa K."/>
        </authorList>
    </citation>
    <scope>NUCLEOTIDE SEQUENCE [LARGE SCALE GENOMIC DNA]</scope>
</reference>
<reference evidence="2" key="1">
    <citation type="journal article" date="2020" name="J. Asia-Pac. Entomol.">
        <title>Draft genome sequence of the termite, Coptotermes formosanus: Genetic insights into the pyruvate dehydrogenase complex of the termite.</title>
        <authorList>
            <person name="Itakura S."/>
            <person name="Yosikawa Y."/>
            <person name="Togami Y."/>
            <person name="Umezawa K."/>
        </authorList>
    </citation>
    <scope>NUCLEOTIDE SEQUENCE</scope>
    <source>
        <tissue evidence="2">Head</tissue>
    </source>
</reference>
<proteinExistence type="predicted"/>
<evidence type="ECO:0000313" key="3">
    <source>
        <dbReference type="EMBL" id="GFG40308.1"/>
    </source>
</evidence>
<evidence type="ECO:0000313" key="4">
    <source>
        <dbReference type="Proteomes" id="UP000502823"/>
    </source>
</evidence>
<feature type="compositionally biased region" description="Low complexity" evidence="1">
    <location>
        <begin position="33"/>
        <end position="72"/>
    </location>
</feature>
<dbReference type="EMBL" id="BLKM01008344">
    <property type="protein sequence ID" value="GFG33264.1"/>
    <property type="molecule type" value="Genomic_DNA"/>
</dbReference>
<name>A0A6L2PLP0_COPFO</name>
<organism evidence="2 4">
    <name type="scientific">Coptotermes formosanus</name>
    <name type="common">Formosan subterranean termite</name>
    <dbReference type="NCBI Taxonomy" id="36987"/>
    <lineage>
        <taxon>Eukaryota</taxon>
        <taxon>Metazoa</taxon>
        <taxon>Ecdysozoa</taxon>
        <taxon>Arthropoda</taxon>
        <taxon>Hexapoda</taxon>
        <taxon>Insecta</taxon>
        <taxon>Pterygota</taxon>
        <taxon>Neoptera</taxon>
        <taxon>Polyneoptera</taxon>
        <taxon>Dictyoptera</taxon>
        <taxon>Blattodea</taxon>
        <taxon>Blattoidea</taxon>
        <taxon>Termitoidae</taxon>
        <taxon>Rhinotermitidae</taxon>
        <taxon>Coptotermes</taxon>
    </lineage>
</organism>
<feature type="compositionally biased region" description="Pro residues" evidence="1">
    <location>
        <begin position="191"/>
        <end position="201"/>
    </location>
</feature>
<feature type="compositionally biased region" description="Low complexity" evidence="1">
    <location>
        <begin position="1"/>
        <end position="16"/>
    </location>
</feature>
<accession>A0A6L2PLP0</accession>
<feature type="non-terminal residue" evidence="2">
    <location>
        <position position="1"/>
    </location>
</feature>
<dbReference type="AlphaFoldDB" id="A0A6L2PLP0"/>
<gene>
    <name evidence="3" type="ORF">Cfor_00003</name>
    <name evidence="2" type="ORF">Cfor_12906</name>
</gene>
<keyword evidence="4" id="KW-1185">Reference proteome</keyword>
<dbReference type="Proteomes" id="UP000502823">
    <property type="component" value="Unassembled WGS sequence"/>
</dbReference>
<dbReference type="InParanoid" id="A0A6L2PLP0"/>
<protein>
    <submittedName>
        <fullName evidence="2">Uncharacterized protein</fullName>
    </submittedName>
</protein>
<feature type="compositionally biased region" description="Polar residues" evidence="1">
    <location>
        <begin position="229"/>
        <end position="247"/>
    </location>
</feature>
<feature type="non-terminal residue" evidence="2">
    <location>
        <position position="331"/>
    </location>
</feature>
<evidence type="ECO:0000313" key="2">
    <source>
        <dbReference type="EMBL" id="GFG33264.1"/>
    </source>
</evidence>
<evidence type="ECO:0000256" key="1">
    <source>
        <dbReference type="SAM" id="MobiDB-lite"/>
    </source>
</evidence>